<feature type="compositionally biased region" description="Basic and acidic residues" evidence="1">
    <location>
        <begin position="200"/>
        <end position="210"/>
    </location>
</feature>
<feature type="region of interest" description="Disordered" evidence="1">
    <location>
        <begin position="319"/>
        <end position="399"/>
    </location>
</feature>
<feature type="region of interest" description="Disordered" evidence="1">
    <location>
        <begin position="185"/>
        <end position="212"/>
    </location>
</feature>
<comment type="caution">
    <text evidence="2">The sequence shown here is derived from an EMBL/GenBank/DDBJ whole genome shotgun (WGS) entry which is preliminary data.</text>
</comment>
<evidence type="ECO:0000313" key="2">
    <source>
        <dbReference type="EMBL" id="KMZ74650.1"/>
    </source>
</evidence>
<keyword evidence="3" id="KW-1185">Reference proteome</keyword>
<proteinExistence type="predicted"/>
<dbReference type="EMBL" id="LFYR01000264">
    <property type="protein sequence ID" value="KMZ74650.1"/>
    <property type="molecule type" value="Genomic_DNA"/>
</dbReference>
<feature type="region of interest" description="Disordered" evidence="1">
    <location>
        <begin position="1"/>
        <end position="38"/>
    </location>
</feature>
<protein>
    <submittedName>
        <fullName evidence="2">Uncharacterized protein</fullName>
    </submittedName>
</protein>
<organism evidence="2 3">
    <name type="scientific">Zostera marina</name>
    <name type="common">Eelgrass</name>
    <dbReference type="NCBI Taxonomy" id="29655"/>
    <lineage>
        <taxon>Eukaryota</taxon>
        <taxon>Viridiplantae</taxon>
        <taxon>Streptophyta</taxon>
        <taxon>Embryophyta</taxon>
        <taxon>Tracheophyta</taxon>
        <taxon>Spermatophyta</taxon>
        <taxon>Magnoliopsida</taxon>
        <taxon>Liliopsida</taxon>
        <taxon>Zosteraceae</taxon>
        <taxon>Zostera</taxon>
    </lineage>
</organism>
<evidence type="ECO:0000256" key="1">
    <source>
        <dbReference type="SAM" id="MobiDB-lite"/>
    </source>
</evidence>
<dbReference type="Proteomes" id="UP000036987">
    <property type="component" value="Unassembled WGS sequence"/>
</dbReference>
<gene>
    <name evidence="2" type="ORF">ZOSMA_1249G00030</name>
</gene>
<feature type="compositionally biased region" description="Polar residues" evidence="1">
    <location>
        <begin position="326"/>
        <end position="356"/>
    </location>
</feature>
<name>A0A0K9Q2J5_ZOSMR</name>
<feature type="region of interest" description="Disordered" evidence="1">
    <location>
        <begin position="274"/>
        <end position="305"/>
    </location>
</feature>
<feature type="compositionally biased region" description="Basic residues" evidence="1">
    <location>
        <begin position="377"/>
        <end position="393"/>
    </location>
</feature>
<feature type="compositionally biased region" description="Polar residues" evidence="1">
    <location>
        <begin position="62"/>
        <end position="72"/>
    </location>
</feature>
<feature type="region of interest" description="Disordered" evidence="1">
    <location>
        <begin position="50"/>
        <end position="83"/>
    </location>
</feature>
<accession>A0A0K9Q2J5</accession>
<dbReference type="AlphaFoldDB" id="A0A0K9Q2J5"/>
<evidence type="ECO:0000313" key="3">
    <source>
        <dbReference type="Proteomes" id="UP000036987"/>
    </source>
</evidence>
<sequence length="399" mass="43103">MEARQVSKVGGDSTGIQGTTGDEVAQRDGITETGGENLIDVELVANENVTTEADVERDMGRQQRQSEANNESIGFGSGGLPNNPGITNVNEIRGWIPTNLFGFGSSGLCDNLEREKVNEIRQLDTNLPGFGSTGLPDNPALENAIEFIPHKHINFIELGFVGLGNGDDVRRVADNNETEEVENRALAVGEQQASEEGDSTEEKVEPKADEEVNCQSQREDEAIHANKDDCLGIDSLECTAKETMGADSLEMLIMRSRERWDGYGVEKNNIVNRTADSGIGNPRGTAADDVSGKTTEIPTGGKARDGIRKKVNSTRVNSKDMLGQVHKSTPQADSIKNKDPSLNQIDSNQGASQSTHVGLDQLNLDQHQMPNLAPTRQVKKRAEKGLNTKHLHVVKGGGE</sequence>
<reference evidence="3" key="1">
    <citation type="journal article" date="2016" name="Nature">
        <title>The genome of the seagrass Zostera marina reveals angiosperm adaptation to the sea.</title>
        <authorList>
            <person name="Olsen J.L."/>
            <person name="Rouze P."/>
            <person name="Verhelst B."/>
            <person name="Lin Y.-C."/>
            <person name="Bayer T."/>
            <person name="Collen J."/>
            <person name="Dattolo E."/>
            <person name="De Paoli E."/>
            <person name="Dittami S."/>
            <person name="Maumus F."/>
            <person name="Michel G."/>
            <person name="Kersting A."/>
            <person name="Lauritano C."/>
            <person name="Lohaus R."/>
            <person name="Toepel M."/>
            <person name="Tonon T."/>
            <person name="Vanneste K."/>
            <person name="Amirebrahimi M."/>
            <person name="Brakel J."/>
            <person name="Bostroem C."/>
            <person name="Chovatia M."/>
            <person name="Grimwood J."/>
            <person name="Jenkins J.W."/>
            <person name="Jueterbock A."/>
            <person name="Mraz A."/>
            <person name="Stam W.T."/>
            <person name="Tice H."/>
            <person name="Bornberg-Bauer E."/>
            <person name="Green P.J."/>
            <person name="Pearson G.A."/>
            <person name="Procaccini G."/>
            <person name="Duarte C.M."/>
            <person name="Schmutz J."/>
            <person name="Reusch T.B.H."/>
            <person name="Van de Peer Y."/>
        </authorList>
    </citation>
    <scope>NUCLEOTIDE SEQUENCE [LARGE SCALE GENOMIC DNA]</scope>
    <source>
        <strain evidence="3">cv. Finnish</strain>
    </source>
</reference>